<dbReference type="SUPFAM" id="SSF52058">
    <property type="entry name" value="L domain-like"/>
    <property type="match status" value="1"/>
</dbReference>
<dbReference type="InterPro" id="IPR001611">
    <property type="entry name" value="Leu-rich_rpt"/>
</dbReference>
<organism evidence="2 3">
    <name type="scientific">Eleusine coracana subsp. coracana</name>
    <dbReference type="NCBI Taxonomy" id="191504"/>
    <lineage>
        <taxon>Eukaryota</taxon>
        <taxon>Viridiplantae</taxon>
        <taxon>Streptophyta</taxon>
        <taxon>Embryophyta</taxon>
        <taxon>Tracheophyta</taxon>
        <taxon>Spermatophyta</taxon>
        <taxon>Magnoliopsida</taxon>
        <taxon>Liliopsida</taxon>
        <taxon>Poales</taxon>
        <taxon>Poaceae</taxon>
        <taxon>PACMAD clade</taxon>
        <taxon>Chloridoideae</taxon>
        <taxon>Cynodonteae</taxon>
        <taxon>Eleusininae</taxon>
        <taxon>Eleusine</taxon>
    </lineage>
</organism>
<comment type="caution">
    <text evidence="2">The sequence shown here is derived from an EMBL/GenBank/DDBJ whole genome shotgun (WGS) entry which is preliminary data.</text>
</comment>
<accession>A0AAV5DG52</accession>
<evidence type="ECO:0000313" key="2">
    <source>
        <dbReference type="EMBL" id="GJN09195.1"/>
    </source>
</evidence>
<dbReference type="PANTHER" id="PTHR48008:SF6">
    <property type="entry name" value="LEUCINE-RICH REPEAT RECEPTOR-LIKE PROTEIN KINASE IMK3-RELATED"/>
    <property type="match status" value="1"/>
</dbReference>
<reference evidence="2" key="2">
    <citation type="submission" date="2021-12" db="EMBL/GenBank/DDBJ databases">
        <title>Resequencing data analysis of finger millet.</title>
        <authorList>
            <person name="Hatakeyama M."/>
            <person name="Aluri S."/>
            <person name="Balachadran M.T."/>
            <person name="Sivarajan S.R."/>
            <person name="Poveda L."/>
            <person name="Shimizu-Inatsugi R."/>
            <person name="Schlapbach R."/>
            <person name="Sreeman S.M."/>
            <person name="Shimizu K.K."/>
        </authorList>
    </citation>
    <scope>NUCLEOTIDE SEQUENCE</scope>
</reference>
<dbReference type="AlphaFoldDB" id="A0AAV5DG52"/>
<evidence type="ECO:0000256" key="1">
    <source>
        <dbReference type="SAM" id="MobiDB-lite"/>
    </source>
</evidence>
<dbReference type="InterPro" id="IPR052451">
    <property type="entry name" value="Ser/Thr_kinase-like"/>
</dbReference>
<protein>
    <submittedName>
        <fullName evidence="2">Uncharacterized protein</fullName>
    </submittedName>
</protein>
<dbReference type="PANTHER" id="PTHR48008">
    <property type="entry name" value="LEUCINE-RICH REPEAT RECEPTOR-LIKE PROTEIN KINASE IMK3-RELATED"/>
    <property type="match status" value="1"/>
</dbReference>
<evidence type="ECO:0000313" key="3">
    <source>
        <dbReference type="Proteomes" id="UP001054889"/>
    </source>
</evidence>
<dbReference type="Pfam" id="PF00560">
    <property type="entry name" value="LRR_1"/>
    <property type="match status" value="2"/>
</dbReference>
<dbReference type="EMBL" id="BQKI01000015">
    <property type="protein sequence ID" value="GJN09195.1"/>
    <property type="molecule type" value="Genomic_DNA"/>
</dbReference>
<feature type="compositionally biased region" description="Polar residues" evidence="1">
    <location>
        <begin position="245"/>
        <end position="257"/>
    </location>
</feature>
<dbReference type="Proteomes" id="UP001054889">
    <property type="component" value="Unassembled WGS sequence"/>
</dbReference>
<name>A0AAV5DG52_ELECO</name>
<dbReference type="Gene3D" id="3.80.10.10">
    <property type="entry name" value="Ribonuclease Inhibitor"/>
    <property type="match status" value="1"/>
</dbReference>
<sequence>MIIFLSLAHNHLDGAIPESLAKLAKLPKLQELDLSRSRIALFSGEIPATLHCLDNLTAHLQSFNVPYNNLSGPVPFSFAHNFGPDSFAGNVQLCGFSAASPPLPVAGAIPTFRGEQPWKQVEQQEEACTDHCGQMKQQAAGKDASAAGAGAGGGRCGEKPGSSTAEAKSGGKPVQFDGSLAFTADDLLCATAEIMRKSTYDTVYKATLEDGSLVAVKHPQPHHCLVKDHARSKGSHRRDEHMLMRSSTPASSSQIGQPTDELSDEL</sequence>
<feature type="region of interest" description="Disordered" evidence="1">
    <location>
        <begin position="220"/>
        <end position="266"/>
    </location>
</feature>
<reference evidence="2" key="1">
    <citation type="journal article" date="2018" name="DNA Res.">
        <title>Multiple hybrid de novo genome assembly of finger millet, an orphan allotetraploid crop.</title>
        <authorList>
            <person name="Hatakeyama M."/>
            <person name="Aluri S."/>
            <person name="Balachadran M.T."/>
            <person name="Sivarajan S.R."/>
            <person name="Patrignani A."/>
            <person name="Gruter S."/>
            <person name="Poveda L."/>
            <person name="Shimizu-Inatsugi R."/>
            <person name="Baeten J."/>
            <person name="Francoijs K.J."/>
            <person name="Nataraja K.N."/>
            <person name="Reddy Y.A.N."/>
            <person name="Phadnis S."/>
            <person name="Ravikumar R.L."/>
            <person name="Schlapbach R."/>
            <person name="Sreeman S.M."/>
            <person name="Shimizu K.K."/>
        </authorList>
    </citation>
    <scope>NUCLEOTIDE SEQUENCE</scope>
</reference>
<dbReference type="InterPro" id="IPR032675">
    <property type="entry name" value="LRR_dom_sf"/>
</dbReference>
<feature type="compositionally biased region" description="Basic and acidic residues" evidence="1">
    <location>
        <begin position="225"/>
        <end position="243"/>
    </location>
</feature>
<keyword evidence="3" id="KW-1185">Reference proteome</keyword>
<feature type="region of interest" description="Disordered" evidence="1">
    <location>
        <begin position="143"/>
        <end position="175"/>
    </location>
</feature>
<gene>
    <name evidence="2" type="primary">ga27177</name>
    <name evidence="2" type="ORF">PR202_ga27177</name>
</gene>
<proteinExistence type="predicted"/>